<dbReference type="PANTHER" id="PTHR13501:SF8">
    <property type="entry name" value="LARGE RIBOSOMAL SUBUNIT PROTEIN UL22M"/>
    <property type="match status" value="1"/>
</dbReference>
<dbReference type="Gene3D" id="3.90.470.10">
    <property type="entry name" value="Ribosomal protein L22/L17"/>
    <property type="match status" value="1"/>
</dbReference>
<dbReference type="InterPro" id="IPR036394">
    <property type="entry name" value="Ribosomal_uL22_sf"/>
</dbReference>
<comment type="similarity">
    <text evidence="1 7 8">Belongs to the universal ribosomal protein uL22 family.</text>
</comment>
<dbReference type="NCBIfam" id="TIGR01044">
    <property type="entry name" value="rplV_bact"/>
    <property type="match status" value="1"/>
</dbReference>
<evidence type="ECO:0000256" key="4">
    <source>
        <dbReference type="ARBA" id="ARBA00022980"/>
    </source>
</evidence>
<dbReference type="HAMAP" id="MF_01331_B">
    <property type="entry name" value="Ribosomal_uL22_B"/>
    <property type="match status" value="1"/>
</dbReference>
<evidence type="ECO:0000256" key="6">
    <source>
        <dbReference type="ARBA" id="ARBA00035207"/>
    </source>
</evidence>
<evidence type="ECO:0000256" key="10">
    <source>
        <dbReference type="RuleBase" id="RU004008"/>
    </source>
</evidence>
<dbReference type="AlphaFoldDB" id="A0A1G2BYC8"/>
<dbReference type="Pfam" id="PF00237">
    <property type="entry name" value="Ribosomal_L22"/>
    <property type="match status" value="1"/>
</dbReference>
<reference evidence="12 13" key="1">
    <citation type="journal article" date="2016" name="Nat. Commun.">
        <title>Thousands of microbial genomes shed light on interconnected biogeochemical processes in an aquifer system.</title>
        <authorList>
            <person name="Anantharaman K."/>
            <person name="Brown C.T."/>
            <person name="Hug L.A."/>
            <person name="Sharon I."/>
            <person name="Castelle C.J."/>
            <person name="Probst A.J."/>
            <person name="Thomas B.C."/>
            <person name="Singh A."/>
            <person name="Wilkins M.J."/>
            <person name="Karaoz U."/>
            <person name="Brodie E.L."/>
            <person name="Williams K.H."/>
            <person name="Hubbard S.S."/>
            <person name="Banfield J.F."/>
        </authorList>
    </citation>
    <scope>NUCLEOTIDE SEQUENCE [LARGE SCALE GENOMIC DNA]</scope>
</reference>
<dbReference type="Proteomes" id="UP000177626">
    <property type="component" value="Unassembled WGS sequence"/>
</dbReference>
<dbReference type="GO" id="GO:0022625">
    <property type="term" value="C:cytosolic large ribosomal subunit"/>
    <property type="evidence" value="ECO:0007669"/>
    <property type="project" value="TreeGrafter"/>
</dbReference>
<feature type="region of interest" description="Disordered" evidence="11">
    <location>
        <begin position="138"/>
        <end position="173"/>
    </location>
</feature>
<dbReference type="InterPro" id="IPR047867">
    <property type="entry name" value="Ribosomal_uL22_bac/org-type"/>
</dbReference>
<comment type="function">
    <text evidence="7">The globular domain of the protein is located near the polypeptide exit tunnel on the outside of the subunit, while an extended beta-hairpin is found that lines the wall of the exit tunnel in the center of the 70S ribosome.</text>
</comment>
<evidence type="ECO:0000256" key="8">
    <source>
        <dbReference type="RuleBase" id="RU004005"/>
    </source>
</evidence>
<evidence type="ECO:0000256" key="7">
    <source>
        <dbReference type="HAMAP-Rule" id="MF_01331"/>
    </source>
</evidence>
<keyword evidence="5 7" id="KW-0687">Ribonucleoprotein</keyword>
<evidence type="ECO:0000313" key="13">
    <source>
        <dbReference type="Proteomes" id="UP000177626"/>
    </source>
</evidence>
<comment type="caution">
    <text evidence="12">The sequence shown here is derived from an EMBL/GenBank/DDBJ whole genome shotgun (WGS) entry which is preliminary data.</text>
</comment>
<accession>A0A1G2BYC8</accession>
<dbReference type="GO" id="GO:0006412">
    <property type="term" value="P:translation"/>
    <property type="evidence" value="ECO:0007669"/>
    <property type="project" value="UniProtKB-UniRule"/>
</dbReference>
<dbReference type="EMBL" id="MHKQ01000011">
    <property type="protein sequence ID" value="OGY94185.1"/>
    <property type="molecule type" value="Genomic_DNA"/>
</dbReference>
<comment type="subunit">
    <text evidence="7 9">Part of the 50S ribosomal subunit.</text>
</comment>
<evidence type="ECO:0000256" key="2">
    <source>
        <dbReference type="ARBA" id="ARBA00022730"/>
    </source>
</evidence>
<evidence type="ECO:0000256" key="11">
    <source>
        <dbReference type="SAM" id="MobiDB-lite"/>
    </source>
</evidence>
<dbReference type="CDD" id="cd00336">
    <property type="entry name" value="Ribosomal_L22"/>
    <property type="match status" value="1"/>
</dbReference>
<dbReference type="InterPro" id="IPR001063">
    <property type="entry name" value="Ribosomal_uL22"/>
</dbReference>
<dbReference type="GO" id="GO:0019843">
    <property type="term" value="F:rRNA binding"/>
    <property type="evidence" value="ECO:0007669"/>
    <property type="project" value="UniProtKB-UniRule"/>
</dbReference>
<evidence type="ECO:0000256" key="3">
    <source>
        <dbReference type="ARBA" id="ARBA00022884"/>
    </source>
</evidence>
<gene>
    <name evidence="7" type="primary">rplV</name>
    <name evidence="12" type="ORF">A2406_01765</name>
</gene>
<feature type="compositionally biased region" description="Polar residues" evidence="11">
    <location>
        <begin position="147"/>
        <end position="162"/>
    </location>
</feature>
<keyword evidence="3 7" id="KW-0694">RNA-binding</keyword>
<keyword evidence="4 7" id="KW-0689">Ribosomal protein</keyword>
<organism evidence="12 13">
    <name type="scientific">Candidatus Komeilibacteria bacterium RIFOXYC1_FULL_37_11</name>
    <dbReference type="NCBI Taxonomy" id="1798555"/>
    <lineage>
        <taxon>Bacteria</taxon>
        <taxon>Candidatus Komeiliibacteriota</taxon>
    </lineage>
</organism>
<dbReference type="InterPro" id="IPR005727">
    <property type="entry name" value="Ribosomal_uL22_bac/chlpt-type"/>
</dbReference>
<evidence type="ECO:0000313" key="12">
    <source>
        <dbReference type="EMBL" id="OGY94185.1"/>
    </source>
</evidence>
<proteinExistence type="inferred from homology"/>
<protein>
    <recommendedName>
        <fullName evidence="6 7">Large ribosomal subunit protein uL22</fullName>
    </recommendedName>
</protein>
<dbReference type="PANTHER" id="PTHR13501">
    <property type="entry name" value="CHLOROPLAST 50S RIBOSOMAL PROTEIN L22-RELATED"/>
    <property type="match status" value="1"/>
</dbReference>
<dbReference type="GO" id="GO:0003735">
    <property type="term" value="F:structural constituent of ribosome"/>
    <property type="evidence" value="ECO:0007669"/>
    <property type="project" value="InterPro"/>
</dbReference>
<keyword evidence="2 7" id="KW-0699">rRNA-binding</keyword>
<name>A0A1G2BYC8_9BACT</name>
<comment type="function">
    <text evidence="7 10">This protein binds specifically to 23S rRNA; its binding is stimulated by other ribosomal proteins, e.g., L4, L17, and L20. It is important during the early stages of 50S assembly. It makes multiple contacts with different domains of the 23S rRNA in the assembled 50S subunit and ribosome.</text>
</comment>
<dbReference type="SUPFAM" id="SSF54843">
    <property type="entry name" value="Ribosomal protein L22"/>
    <property type="match status" value="1"/>
</dbReference>
<evidence type="ECO:0000256" key="5">
    <source>
        <dbReference type="ARBA" id="ARBA00023274"/>
    </source>
</evidence>
<evidence type="ECO:0000256" key="1">
    <source>
        <dbReference type="ARBA" id="ARBA00009451"/>
    </source>
</evidence>
<sequence length="173" mass="18997">MVESKAQLKNLRISYKKVGLVAGAIRGLDVSVALAKLQIVFKKSSPEIEKLLKSAVANAIDRYSVKEEDLKIKSIIVNKAMDLKRWKPAAFGRAHPFRKASCHVAIILQTKEGVKVVAKEKVKKVIDTVDLTKTDKKLGSRVDSKKVNSNISKKTVKESTTGAAKDKSKVKKG</sequence>
<evidence type="ECO:0000256" key="9">
    <source>
        <dbReference type="RuleBase" id="RU004006"/>
    </source>
</evidence>